<proteinExistence type="predicted"/>
<dbReference type="InterPro" id="IPR001841">
    <property type="entry name" value="Znf_RING"/>
</dbReference>
<feature type="compositionally biased region" description="Polar residues" evidence="3">
    <location>
        <begin position="273"/>
        <end position="293"/>
    </location>
</feature>
<dbReference type="PANTHER" id="PTHR22663">
    <property type="entry name" value="RING FINGER PROTEIN NARYA-RELATED"/>
    <property type="match status" value="1"/>
</dbReference>
<organism evidence="5 6">
    <name type="scientific">Botryobasidium botryosum (strain FD-172 SS1)</name>
    <dbReference type="NCBI Taxonomy" id="930990"/>
    <lineage>
        <taxon>Eukaryota</taxon>
        <taxon>Fungi</taxon>
        <taxon>Dikarya</taxon>
        <taxon>Basidiomycota</taxon>
        <taxon>Agaricomycotina</taxon>
        <taxon>Agaricomycetes</taxon>
        <taxon>Cantharellales</taxon>
        <taxon>Botryobasidiaceae</taxon>
        <taxon>Botryobasidium</taxon>
    </lineage>
</organism>
<feature type="region of interest" description="Disordered" evidence="3">
    <location>
        <begin position="160"/>
        <end position="243"/>
    </location>
</feature>
<dbReference type="EMBL" id="KL198124">
    <property type="protein sequence ID" value="KDQ06752.1"/>
    <property type="molecule type" value="Genomic_DNA"/>
</dbReference>
<evidence type="ECO:0000256" key="2">
    <source>
        <dbReference type="PROSITE-ProRule" id="PRU00175"/>
    </source>
</evidence>
<accession>A0A067M4G7</accession>
<feature type="compositionally biased region" description="Polar residues" evidence="3">
    <location>
        <begin position="225"/>
        <end position="239"/>
    </location>
</feature>
<dbReference type="GO" id="GO:0008270">
    <property type="term" value="F:zinc ion binding"/>
    <property type="evidence" value="ECO:0007669"/>
    <property type="project" value="UniProtKB-KW"/>
</dbReference>
<feature type="compositionally biased region" description="Basic and acidic residues" evidence="3">
    <location>
        <begin position="192"/>
        <end position="204"/>
    </location>
</feature>
<dbReference type="GO" id="GO:0016925">
    <property type="term" value="P:protein sumoylation"/>
    <property type="evidence" value="ECO:0007669"/>
    <property type="project" value="TreeGrafter"/>
</dbReference>
<evidence type="ECO:0000259" key="4">
    <source>
        <dbReference type="PROSITE" id="PS50089"/>
    </source>
</evidence>
<protein>
    <recommendedName>
        <fullName evidence="4">RING-type domain-containing protein</fullName>
    </recommendedName>
</protein>
<dbReference type="OrthoDB" id="2535391at2759"/>
<dbReference type="GO" id="GO:0019789">
    <property type="term" value="F:SUMO transferase activity"/>
    <property type="evidence" value="ECO:0007669"/>
    <property type="project" value="InterPro"/>
</dbReference>
<keyword evidence="1" id="KW-0469">Meiosis</keyword>
<dbReference type="Gene3D" id="3.30.40.10">
    <property type="entry name" value="Zinc/RING finger domain, C3HC4 (zinc finger)"/>
    <property type="match status" value="1"/>
</dbReference>
<dbReference type="GO" id="GO:0000795">
    <property type="term" value="C:synaptonemal complex"/>
    <property type="evidence" value="ECO:0007669"/>
    <property type="project" value="InterPro"/>
</dbReference>
<evidence type="ECO:0000313" key="5">
    <source>
        <dbReference type="EMBL" id="KDQ06752.1"/>
    </source>
</evidence>
<keyword evidence="2" id="KW-0863">Zinc-finger</keyword>
<dbReference type="AlphaFoldDB" id="A0A067M4G7"/>
<dbReference type="SUPFAM" id="SSF57850">
    <property type="entry name" value="RING/U-box"/>
    <property type="match status" value="1"/>
</dbReference>
<dbReference type="STRING" id="930990.A0A067M4G7"/>
<feature type="compositionally biased region" description="Polar residues" evidence="3">
    <location>
        <begin position="432"/>
        <end position="450"/>
    </location>
</feature>
<dbReference type="HOGENOM" id="CLU_051880_0_0_1"/>
<gene>
    <name evidence="5" type="ORF">BOTBODRAFT_192853</name>
</gene>
<dbReference type="InParanoid" id="A0A067M4G7"/>
<keyword evidence="2" id="KW-0862">Zinc</keyword>
<reference evidence="6" key="1">
    <citation type="journal article" date="2014" name="Proc. Natl. Acad. Sci. U.S.A.">
        <title>Extensive sampling of basidiomycete genomes demonstrates inadequacy of the white-rot/brown-rot paradigm for wood decay fungi.</title>
        <authorList>
            <person name="Riley R."/>
            <person name="Salamov A.A."/>
            <person name="Brown D.W."/>
            <person name="Nagy L.G."/>
            <person name="Floudas D."/>
            <person name="Held B.W."/>
            <person name="Levasseur A."/>
            <person name="Lombard V."/>
            <person name="Morin E."/>
            <person name="Otillar R."/>
            <person name="Lindquist E.A."/>
            <person name="Sun H."/>
            <person name="LaButti K.M."/>
            <person name="Schmutz J."/>
            <person name="Jabbour D."/>
            <person name="Luo H."/>
            <person name="Baker S.E."/>
            <person name="Pisabarro A.G."/>
            <person name="Walton J.D."/>
            <person name="Blanchette R.A."/>
            <person name="Henrissat B."/>
            <person name="Martin F."/>
            <person name="Cullen D."/>
            <person name="Hibbett D.S."/>
            <person name="Grigoriev I.V."/>
        </authorList>
    </citation>
    <scope>NUCLEOTIDE SEQUENCE [LARGE SCALE GENOMIC DNA]</scope>
    <source>
        <strain evidence="6">FD-172 SS1</strain>
    </source>
</reference>
<keyword evidence="2" id="KW-0479">Metal-binding</keyword>
<feature type="compositionally biased region" description="Polar residues" evidence="3">
    <location>
        <begin position="160"/>
        <end position="185"/>
    </location>
</feature>
<name>A0A067M4G7_BOTB1</name>
<feature type="region of interest" description="Disordered" evidence="3">
    <location>
        <begin position="258"/>
        <end position="450"/>
    </location>
</feature>
<dbReference type="PROSITE" id="PS50089">
    <property type="entry name" value="ZF_RING_2"/>
    <property type="match status" value="1"/>
</dbReference>
<dbReference type="Pfam" id="PF14634">
    <property type="entry name" value="zf-RING_5"/>
    <property type="match status" value="1"/>
</dbReference>
<dbReference type="GO" id="GO:0007129">
    <property type="term" value="P:homologous chromosome pairing at meiosis"/>
    <property type="evidence" value="ECO:0007669"/>
    <property type="project" value="TreeGrafter"/>
</dbReference>
<dbReference type="Proteomes" id="UP000027195">
    <property type="component" value="Unassembled WGS sequence"/>
</dbReference>
<feature type="compositionally biased region" description="Polar residues" evidence="3">
    <location>
        <begin position="358"/>
        <end position="395"/>
    </location>
</feature>
<dbReference type="GO" id="GO:0007131">
    <property type="term" value="P:reciprocal meiotic recombination"/>
    <property type="evidence" value="ECO:0007669"/>
    <property type="project" value="InterPro"/>
</dbReference>
<keyword evidence="6" id="KW-1185">Reference proteome</keyword>
<evidence type="ECO:0000313" key="6">
    <source>
        <dbReference type="Proteomes" id="UP000027195"/>
    </source>
</evidence>
<dbReference type="PANTHER" id="PTHR22663:SF17">
    <property type="entry name" value="RING FINGER PROTEIN NARYA-RELATED"/>
    <property type="match status" value="1"/>
</dbReference>
<evidence type="ECO:0000256" key="1">
    <source>
        <dbReference type="ARBA" id="ARBA00023254"/>
    </source>
</evidence>
<feature type="domain" description="RING-type" evidence="4">
    <location>
        <begin position="30"/>
        <end position="69"/>
    </location>
</feature>
<dbReference type="InterPro" id="IPR013083">
    <property type="entry name" value="Znf_RING/FYVE/PHD"/>
</dbReference>
<feature type="compositionally biased region" description="Polar residues" evidence="3">
    <location>
        <begin position="330"/>
        <end position="351"/>
    </location>
</feature>
<sequence>MSMAGSTASSARPPGGGSIDDVDFWEFVHCSTCLLPFTDPPSCPFWLTECGHVLCNNHLNPDQSCPQCRTPSVQIIALQRELPHPMQSWFNPISQTIESVMIAARFQQQSMASLVDFYRKKSMRQKALIDQVKQELEAAQSVHDENSRLRQENAQLRQKLQMSTHENAEAQNHGGTQQGSGNPEFNANGKRRMVEPQPGRETRARLSHSNSSPLRPPRITLPAANHQNPPTFSSGSSEAGNDMVERPRTRLAQFAYIPPATPQNDRDPYIHPQTPSLQSRPRQSHNYQFTSISIPGKATQMAPLPTPNRPHGGQLQSQPHMTRSGGGTGQSFSDPDQLASEQFQRPLQNSMLPPPTPRQSSNRFYPSNTSETRQFRPQNVPSTPRSAPQNFQASHPPTPQFRAPGAKQQQFFAPIPPQLPEKGPAVIDRFSTPANFGSQRSQFIPSSRQR</sequence>
<evidence type="ECO:0000256" key="3">
    <source>
        <dbReference type="SAM" id="MobiDB-lite"/>
    </source>
</evidence>
<dbReference type="InterPro" id="IPR042123">
    <property type="entry name" value="Zip3/RNF212-like"/>
</dbReference>